<gene>
    <name evidence="6" type="primary">Etnk1_0</name>
    <name evidence="6" type="ORF">GWK47_038554</name>
</gene>
<evidence type="ECO:0000256" key="4">
    <source>
        <dbReference type="ARBA" id="ARBA00038211"/>
    </source>
</evidence>
<keyword evidence="6" id="KW-0418">Kinase</keyword>
<dbReference type="Gene3D" id="3.90.1200.10">
    <property type="match status" value="1"/>
</dbReference>
<keyword evidence="7" id="KW-1185">Reference proteome</keyword>
<sequence>MLLRCASRSGTIAWRMSLHVDLEINGLDEASLHAGAKTIALRVHPGWSEDKLQYQVYTSGITNQLIGVWQEERDRQLLVRVYGQGTDLFIDRDAERRNIEVLHKVGCSPELRAVFNNGISYAFTVGIPTTPALIVEEPVWRAVAREMAKFHKTAIEVSSRGGDKTQPSLFPKIRHFLSLIPEKFDGAKQERLEERNYTKSLLDQETSGLEKCLTTLHCPVVFSHNDILLGNVIWDQATTKASFIDFEYGAPNYQPYDIGNHFNEFAGVDEVDYNLYPSAAFQHQWLRSYLAHYHERDPEEVEEEEVEQWYVWTNKFALASHLFWGVWALVQAHYSKIDFDFLGYGIIRLDEYFRRKDEFLSLSPKEK</sequence>
<keyword evidence="1" id="KW-0594">Phospholipid biosynthesis</keyword>
<dbReference type="PANTHER" id="PTHR22603:SF66">
    <property type="entry name" value="ETHANOLAMINE KINASE"/>
    <property type="match status" value="1"/>
</dbReference>
<evidence type="ECO:0000313" key="7">
    <source>
        <dbReference type="Proteomes" id="UP000770661"/>
    </source>
</evidence>
<evidence type="ECO:0000313" key="6">
    <source>
        <dbReference type="EMBL" id="KAG0725496.1"/>
    </source>
</evidence>
<dbReference type="EC" id="2.7.1.82" evidence="5"/>
<proteinExistence type="inferred from homology"/>
<dbReference type="SUPFAM" id="SSF56112">
    <property type="entry name" value="Protein kinase-like (PK-like)"/>
    <property type="match status" value="1"/>
</dbReference>
<protein>
    <recommendedName>
        <fullName evidence="5">ethanolamine kinase</fullName>
        <ecNumber evidence="5">2.7.1.82</ecNumber>
    </recommendedName>
</protein>
<dbReference type="EMBL" id="JACEEZ010005601">
    <property type="protein sequence ID" value="KAG0725496.1"/>
    <property type="molecule type" value="Genomic_DNA"/>
</dbReference>
<dbReference type="Proteomes" id="UP000770661">
    <property type="component" value="Unassembled WGS sequence"/>
</dbReference>
<keyword evidence="1" id="KW-0443">Lipid metabolism</keyword>
<comment type="pathway">
    <text evidence="3">Phospholipid metabolism; phosphatidylethanolamine biosynthesis; phosphatidylethanolamine from ethanolamine: step 1/3.</text>
</comment>
<comment type="caution">
    <text evidence="6">The sequence shown here is derived from an EMBL/GenBank/DDBJ whole genome shotgun (WGS) entry which is preliminary data.</text>
</comment>
<keyword evidence="1" id="KW-0444">Lipid biosynthesis</keyword>
<dbReference type="AlphaFoldDB" id="A0A8J4YLZ8"/>
<dbReference type="OrthoDB" id="10267235at2759"/>
<comment type="similarity">
    <text evidence="4">Belongs to the choline/ethanolamine kinase family.</text>
</comment>
<organism evidence="6 7">
    <name type="scientific">Chionoecetes opilio</name>
    <name type="common">Atlantic snow crab</name>
    <name type="synonym">Cancer opilio</name>
    <dbReference type="NCBI Taxonomy" id="41210"/>
    <lineage>
        <taxon>Eukaryota</taxon>
        <taxon>Metazoa</taxon>
        <taxon>Ecdysozoa</taxon>
        <taxon>Arthropoda</taxon>
        <taxon>Crustacea</taxon>
        <taxon>Multicrustacea</taxon>
        <taxon>Malacostraca</taxon>
        <taxon>Eumalacostraca</taxon>
        <taxon>Eucarida</taxon>
        <taxon>Decapoda</taxon>
        <taxon>Pleocyemata</taxon>
        <taxon>Brachyura</taxon>
        <taxon>Eubrachyura</taxon>
        <taxon>Majoidea</taxon>
        <taxon>Majidae</taxon>
        <taxon>Chionoecetes</taxon>
    </lineage>
</organism>
<name>A0A8J4YLZ8_CHIOP</name>
<dbReference type="GO" id="GO:0005737">
    <property type="term" value="C:cytoplasm"/>
    <property type="evidence" value="ECO:0007669"/>
    <property type="project" value="TreeGrafter"/>
</dbReference>
<dbReference type="InterPro" id="IPR011009">
    <property type="entry name" value="Kinase-like_dom_sf"/>
</dbReference>
<dbReference type="Pfam" id="PF01633">
    <property type="entry name" value="Choline_kinase"/>
    <property type="match status" value="1"/>
</dbReference>
<dbReference type="Gene3D" id="3.30.200.20">
    <property type="entry name" value="Phosphorylase Kinase, domain 1"/>
    <property type="match status" value="1"/>
</dbReference>
<dbReference type="GO" id="GO:0004305">
    <property type="term" value="F:ethanolamine kinase activity"/>
    <property type="evidence" value="ECO:0007669"/>
    <property type="project" value="UniProtKB-EC"/>
</dbReference>
<dbReference type="GO" id="GO:0006646">
    <property type="term" value="P:phosphatidylethanolamine biosynthetic process"/>
    <property type="evidence" value="ECO:0007669"/>
    <property type="project" value="TreeGrafter"/>
</dbReference>
<keyword evidence="6" id="KW-0808">Transferase</keyword>
<dbReference type="CDD" id="cd05157">
    <property type="entry name" value="ETNK_euk"/>
    <property type="match status" value="1"/>
</dbReference>
<evidence type="ECO:0000256" key="3">
    <source>
        <dbReference type="ARBA" id="ARBA00037883"/>
    </source>
</evidence>
<keyword evidence="2" id="KW-1208">Phospholipid metabolism</keyword>
<evidence type="ECO:0000256" key="5">
    <source>
        <dbReference type="ARBA" id="ARBA00038874"/>
    </source>
</evidence>
<dbReference type="PANTHER" id="PTHR22603">
    <property type="entry name" value="CHOLINE/ETHANOALAMINE KINASE"/>
    <property type="match status" value="1"/>
</dbReference>
<reference evidence="6" key="1">
    <citation type="submission" date="2020-07" db="EMBL/GenBank/DDBJ databases">
        <title>The High-quality genome of the commercially important snow crab, Chionoecetes opilio.</title>
        <authorList>
            <person name="Jeong J.-H."/>
            <person name="Ryu S."/>
        </authorList>
    </citation>
    <scope>NUCLEOTIDE SEQUENCE</scope>
    <source>
        <strain evidence="6">MADBK_172401_WGS</strain>
        <tissue evidence="6">Digestive gland</tissue>
    </source>
</reference>
<evidence type="ECO:0000256" key="2">
    <source>
        <dbReference type="ARBA" id="ARBA00023264"/>
    </source>
</evidence>
<evidence type="ECO:0000256" key="1">
    <source>
        <dbReference type="ARBA" id="ARBA00023209"/>
    </source>
</evidence>
<accession>A0A8J4YLZ8</accession>